<comment type="caution">
    <text evidence="1">The sequence shown here is derived from an EMBL/GenBank/DDBJ whole genome shotgun (WGS) entry which is preliminary data.</text>
</comment>
<proteinExistence type="predicted"/>
<evidence type="ECO:0000313" key="1">
    <source>
        <dbReference type="EMBL" id="MDT1061990.1"/>
    </source>
</evidence>
<dbReference type="Proteomes" id="UP001251085">
    <property type="component" value="Unassembled WGS sequence"/>
</dbReference>
<protein>
    <recommendedName>
        <fullName evidence="3">Baseplate protein J-like domain-containing protein</fullName>
    </recommendedName>
</protein>
<sequence>MTEPGAYGLEWGEAEIGAGWQGITALSFAEPPPPGYVAELWIMLAKAASGMVPEDVALASPDGSVIAFERLPVSNGDGLIALRFPHQGPRGQTRVTLLSGGNDPLNPFFAEAEFDFFIACPAGDCHEPPPALAPAGAQPAIDLATKDYTGFLAVLQEWALASDPNWAAVNPASTEMMLMELLAHHAELLSLHQDRVVQEAFIDTARERLSLRRHAALLGMALDEGASARAVVAVDLPAGRSGFLPAGTRFVREEELGRITATFLSEVPVFLDAAWNAGLTRDADRGTLRLAAWPGAPDAVLPPGTREILLWGWGANLIEGQRIALVQGRIAHVTHILGTAEISLPGWVQDPADAPHVALSELTRLVMADPLPQLIRPWSDPEGAPVLITVNLIEAIHGEPVTAANEEGAAMELGAGRRDLVAATDLVTGALGIRALRTPQPQILCEDDGRPSIRLSVGAESWDWQPTLMNSAGFDRHFTTEAEEDGSVWLIFGDGTRGRALPLPDGTTSRALAQQPAHQRIRLDWRQGDAEAGNLGAFALGAARPPLSGDAGAAADFAALSPIAATNLLPASGGRRRVSAAQARAMIPESIRHPARERCVTAADYARAAEEVPGVARATARQLGGIFNTIMVLCAPGDGDRLDDATSAAVHAHLDRLRMSGREHVLGAPDYVALDIALLVCPHGQAGAAAIRRAVREALVPGSAARPGFFHPSRRGFGESILLPDLLAAVARLPEVGAVKAATFRPLLQAGAPEVAQVILLGATEIAQFMGDESRPELGRLSVRVLGTDAIPAGQGFVVDGPAPETVSS</sequence>
<evidence type="ECO:0000313" key="2">
    <source>
        <dbReference type="Proteomes" id="UP001251085"/>
    </source>
</evidence>
<organism evidence="1 2">
    <name type="scientific">Paracoccus broussonetiae</name>
    <dbReference type="NCBI Taxonomy" id="3075834"/>
    <lineage>
        <taxon>Bacteria</taxon>
        <taxon>Pseudomonadati</taxon>
        <taxon>Pseudomonadota</taxon>
        <taxon>Alphaproteobacteria</taxon>
        <taxon>Rhodobacterales</taxon>
        <taxon>Paracoccaceae</taxon>
        <taxon>Paracoccus</taxon>
    </lineage>
</organism>
<accession>A0ABU3ECW7</accession>
<dbReference type="RefSeq" id="WP_311759090.1">
    <property type="nucleotide sequence ID" value="NZ_JAVRQI010000006.1"/>
</dbReference>
<keyword evidence="2" id="KW-1185">Reference proteome</keyword>
<dbReference type="EMBL" id="JAVRQI010000006">
    <property type="protein sequence ID" value="MDT1061990.1"/>
    <property type="molecule type" value="Genomic_DNA"/>
</dbReference>
<reference evidence="2" key="1">
    <citation type="submission" date="2023-07" db="EMBL/GenBank/DDBJ databases">
        <title>Characterization of two Paracoccaceae strains isolated from Phycosphere and proposal of Xinfangfangia lacusdiani sp. nov.</title>
        <authorList>
            <person name="Deng Y."/>
            <person name="Zhang Y.Q."/>
        </authorList>
    </citation>
    <scope>NUCLEOTIDE SEQUENCE [LARGE SCALE GENOMIC DNA]</scope>
    <source>
        <strain evidence="2">CPCC 101403</strain>
    </source>
</reference>
<name>A0ABU3ECW7_9RHOB</name>
<gene>
    <name evidence="1" type="ORF">RM190_08995</name>
</gene>
<evidence type="ECO:0008006" key="3">
    <source>
        <dbReference type="Google" id="ProtNLM"/>
    </source>
</evidence>